<dbReference type="InterPro" id="IPR011335">
    <property type="entry name" value="Restrct_endonuc-II-like"/>
</dbReference>
<sequence length="138" mass="15888">MPAKDIYHDAVRNALIKEGWTITNDPYILNIGSRDLFVDLGAEKLLSADKDEQKIAVEIKSFIGKSRVNDLENALGQYTLYSDIMRDIDPNRRLYLAITKDVFETLFQEPIGEILLKNQRFNLLVFDAQQEVVESWIP</sequence>
<dbReference type="Pfam" id="PF08814">
    <property type="entry name" value="XisH"/>
    <property type="match status" value="1"/>
</dbReference>
<dbReference type="InterPro" id="IPR011856">
    <property type="entry name" value="tRNA_endonuc-like_dom_sf"/>
</dbReference>
<dbReference type="Gene3D" id="3.40.1350.10">
    <property type="match status" value="1"/>
</dbReference>
<dbReference type="CDD" id="cd22366">
    <property type="entry name" value="XisH-like"/>
    <property type="match status" value="1"/>
</dbReference>
<organism evidence="1">
    <name type="scientific">Planktothricoides raciborskii GIHE-MW2</name>
    <dbReference type="NCBI Taxonomy" id="2792601"/>
    <lineage>
        <taxon>Bacteria</taxon>
        <taxon>Bacillati</taxon>
        <taxon>Cyanobacteriota</taxon>
        <taxon>Cyanophyceae</taxon>
        <taxon>Oscillatoriophycideae</taxon>
        <taxon>Oscillatoriales</taxon>
        <taxon>Oscillatoriaceae</taxon>
        <taxon>Planktothricoides</taxon>
    </lineage>
</organism>
<proteinExistence type="predicted"/>
<gene>
    <name evidence="1" type="ORF">ABWT76_005332</name>
</gene>
<protein>
    <submittedName>
        <fullName evidence="1">Element excision factor XisH family protein</fullName>
    </submittedName>
</protein>
<dbReference type="AlphaFoldDB" id="A0AAU8JDI4"/>
<dbReference type="GO" id="GO:0003676">
    <property type="term" value="F:nucleic acid binding"/>
    <property type="evidence" value="ECO:0007669"/>
    <property type="project" value="InterPro"/>
</dbReference>
<evidence type="ECO:0000313" key="1">
    <source>
        <dbReference type="EMBL" id="XCM36564.1"/>
    </source>
</evidence>
<accession>A0AAU8JDI4</accession>
<reference evidence="1" key="1">
    <citation type="submission" date="2024-07" db="EMBL/GenBank/DDBJ databases">
        <authorList>
            <person name="Kim Y.J."/>
            <person name="Jeong J.Y."/>
        </authorList>
    </citation>
    <scope>NUCLEOTIDE SEQUENCE</scope>
    <source>
        <strain evidence="1">GIHE-MW2</strain>
    </source>
</reference>
<dbReference type="RefSeq" id="WP_354635235.1">
    <property type="nucleotide sequence ID" value="NZ_CP159837.1"/>
</dbReference>
<name>A0AAU8JDI4_9CYAN</name>
<dbReference type="InterPro" id="IPR014919">
    <property type="entry name" value="XisH"/>
</dbReference>
<dbReference type="SUPFAM" id="SSF52980">
    <property type="entry name" value="Restriction endonuclease-like"/>
    <property type="match status" value="1"/>
</dbReference>
<dbReference type="EMBL" id="CP159837">
    <property type="protein sequence ID" value="XCM36564.1"/>
    <property type="molecule type" value="Genomic_DNA"/>
</dbReference>